<name>A0ABT0REB6_9SPHN</name>
<accession>A0ABT0REB6</accession>
<evidence type="ECO:0000313" key="3">
    <source>
        <dbReference type="EMBL" id="MCL6678598.1"/>
    </source>
</evidence>
<proteinExistence type="predicted"/>
<feature type="transmembrane region" description="Helical" evidence="1">
    <location>
        <begin position="183"/>
        <end position="201"/>
    </location>
</feature>
<dbReference type="SUPFAM" id="SSF48317">
    <property type="entry name" value="Acid phosphatase/Vanadium-dependent haloperoxidase"/>
    <property type="match status" value="1"/>
</dbReference>
<sequence length="211" mass="22648">MTEERNKGRPSLATAIASAVLAIIWFEMLSLGTGGLDDNILRTIYAGGHPVLVAVAKGFTFLGTWQFGIAAVVAGIALLVVIGRRRAALAAALVIALGRLLVETQKYAIARLRPADEVHLVPVSTPSFPSGHAANSTIVCLTFAILFFANTRWKRPAIAAALLLAFCIGLSRVMLGVHWPTDVIGGWSFGLLWVVLTLPWAERLAHDGRMR</sequence>
<evidence type="ECO:0000256" key="1">
    <source>
        <dbReference type="SAM" id="Phobius"/>
    </source>
</evidence>
<comment type="caution">
    <text evidence="3">The sequence shown here is derived from an EMBL/GenBank/DDBJ whole genome shotgun (WGS) entry which is preliminary data.</text>
</comment>
<protein>
    <submittedName>
        <fullName evidence="3">Phosphatase PAP2 family protein</fullName>
    </submittedName>
</protein>
<dbReference type="EMBL" id="JAMGBC010000001">
    <property type="protein sequence ID" value="MCL6678598.1"/>
    <property type="molecule type" value="Genomic_DNA"/>
</dbReference>
<keyword evidence="1" id="KW-0812">Transmembrane</keyword>
<feature type="transmembrane region" description="Helical" evidence="1">
    <location>
        <begin position="156"/>
        <end position="177"/>
    </location>
</feature>
<dbReference type="RefSeq" id="WP_249867543.1">
    <property type="nucleotide sequence ID" value="NZ_JAMGBC010000001.1"/>
</dbReference>
<feature type="transmembrane region" description="Helical" evidence="1">
    <location>
        <begin position="12"/>
        <end position="31"/>
    </location>
</feature>
<evidence type="ECO:0000259" key="2">
    <source>
        <dbReference type="SMART" id="SM00014"/>
    </source>
</evidence>
<feature type="transmembrane region" description="Helical" evidence="1">
    <location>
        <begin position="51"/>
        <end position="81"/>
    </location>
</feature>
<organism evidence="3 4">
    <name type="scientific">Sphingomonas anseongensis</name>
    <dbReference type="NCBI Taxonomy" id="2908207"/>
    <lineage>
        <taxon>Bacteria</taxon>
        <taxon>Pseudomonadati</taxon>
        <taxon>Pseudomonadota</taxon>
        <taxon>Alphaproteobacteria</taxon>
        <taxon>Sphingomonadales</taxon>
        <taxon>Sphingomonadaceae</taxon>
        <taxon>Sphingomonas</taxon>
    </lineage>
</organism>
<dbReference type="InterPro" id="IPR000326">
    <property type="entry name" value="PAP2/HPO"/>
</dbReference>
<reference evidence="3" key="1">
    <citation type="submission" date="2022-05" db="EMBL/GenBank/DDBJ databases">
        <authorList>
            <person name="Jo J.-H."/>
            <person name="Im W.-T."/>
        </authorList>
    </citation>
    <scope>NUCLEOTIDE SEQUENCE</scope>
    <source>
        <strain evidence="3">RG327</strain>
    </source>
</reference>
<dbReference type="SMART" id="SM00014">
    <property type="entry name" value="acidPPc"/>
    <property type="match status" value="1"/>
</dbReference>
<dbReference type="Gene3D" id="1.20.144.10">
    <property type="entry name" value="Phosphatidic acid phosphatase type 2/haloperoxidase"/>
    <property type="match status" value="1"/>
</dbReference>
<keyword evidence="1" id="KW-1133">Transmembrane helix</keyword>
<dbReference type="Proteomes" id="UP001165343">
    <property type="component" value="Unassembled WGS sequence"/>
</dbReference>
<feature type="domain" description="Phosphatidic acid phosphatase type 2/haloperoxidase" evidence="2">
    <location>
        <begin position="87"/>
        <end position="198"/>
    </location>
</feature>
<dbReference type="Pfam" id="PF01569">
    <property type="entry name" value="PAP2"/>
    <property type="match status" value="1"/>
</dbReference>
<dbReference type="PANTHER" id="PTHR14969">
    <property type="entry name" value="SPHINGOSINE-1-PHOSPHATE PHOSPHOHYDROLASE"/>
    <property type="match status" value="1"/>
</dbReference>
<feature type="transmembrane region" description="Helical" evidence="1">
    <location>
        <begin position="130"/>
        <end position="149"/>
    </location>
</feature>
<feature type="transmembrane region" description="Helical" evidence="1">
    <location>
        <begin position="88"/>
        <end position="110"/>
    </location>
</feature>
<dbReference type="InterPro" id="IPR036938">
    <property type="entry name" value="PAP2/HPO_sf"/>
</dbReference>
<keyword evidence="4" id="KW-1185">Reference proteome</keyword>
<gene>
    <name evidence="3" type="ORF">LZ519_04600</name>
</gene>
<evidence type="ECO:0000313" key="4">
    <source>
        <dbReference type="Proteomes" id="UP001165343"/>
    </source>
</evidence>
<dbReference type="CDD" id="cd03392">
    <property type="entry name" value="PAP2_like_2"/>
    <property type="match status" value="1"/>
</dbReference>
<keyword evidence="1" id="KW-0472">Membrane</keyword>
<dbReference type="PANTHER" id="PTHR14969:SF13">
    <property type="entry name" value="AT30094P"/>
    <property type="match status" value="1"/>
</dbReference>